<protein>
    <submittedName>
        <fullName evidence="1">Uncharacterized protein</fullName>
    </submittedName>
</protein>
<proteinExistence type="predicted"/>
<reference evidence="1" key="1">
    <citation type="journal article" date="2021" name="Proc. Natl. Acad. Sci. U.S.A.">
        <title>A Catalog of Tens of Thousands of Viruses from Human Metagenomes Reveals Hidden Associations with Chronic Diseases.</title>
        <authorList>
            <person name="Tisza M.J."/>
            <person name="Buck C.B."/>
        </authorList>
    </citation>
    <scope>NUCLEOTIDE SEQUENCE</scope>
    <source>
        <strain evidence="1">CtdvJ3</strain>
    </source>
</reference>
<evidence type="ECO:0000313" key="1">
    <source>
        <dbReference type="EMBL" id="DAF48556.1"/>
    </source>
</evidence>
<organism evidence="1">
    <name type="scientific">Siphoviridae sp. ctdvJ3</name>
    <dbReference type="NCBI Taxonomy" id="2827903"/>
    <lineage>
        <taxon>Viruses</taxon>
        <taxon>Duplodnaviria</taxon>
        <taxon>Heunggongvirae</taxon>
        <taxon>Uroviricota</taxon>
        <taxon>Caudoviricetes</taxon>
    </lineage>
</organism>
<dbReference type="EMBL" id="BK032569">
    <property type="protein sequence ID" value="DAF48556.1"/>
    <property type="molecule type" value="Genomic_DNA"/>
</dbReference>
<accession>A0A8S5SBV8</accession>
<name>A0A8S5SBV8_9CAUD</name>
<sequence>MKNLVIFSAEELYELIHDNPVVDKNSDTIYMSTDCYENGGYKNLADEA</sequence>